<name>A0A9X0Y9P4_9PSED</name>
<evidence type="ECO:0000313" key="3">
    <source>
        <dbReference type="Proteomes" id="UP001154860"/>
    </source>
</evidence>
<dbReference type="EMBL" id="JAFHKJ010000014">
    <property type="protein sequence ID" value="MBN2975174.1"/>
    <property type="molecule type" value="Genomic_DNA"/>
</dbReference>
<feature type="transmembrane region" description="Helical" evidence="1">
    <location>
        <begin position="6"/>
        <end position="26"/>
    </location>
</feature>
<evidence type="ECO:0000313" key="2">
    <source>
        <dbReference type="EMBL" id="MBN2975174.1"/>
    </source>
</evidence>
<protein>
    <submittedName>
        <fullName evidence="2">Uncharacterized protein</fullName>
    </submittedName>
</protein>
<sequence length="153" mass="16867">MKKYWLIPAIAVAAVAMSMIYSMLSIEKPKIVDGKVTFIDGTTISEVKYESSDSIDKHKVALIKIIPGTLSGLSFAIHLNDSNQKIISNVGDFPLVKYCQGNKLLECIIPISREDFENAVTLGIAAYAIPGQLVQIKEGRADWDDHRAIFPTK</sequence>
<keyword evidence="1" id="KW-1133">Transmembrane helix</keyword>
<organism evidence="2 3">
    <name type="scientific">Pseudomonas lactucae</name>
    <dbReference type="NCBI Taxonomy" id="2813360"/>
    <lineage>
        <taxon>Bacteria</taxon>
        <taxon>Pseudomonadati</taxon>
        <taxon>Pseudomonadota</taxon>
        <taxon>Gammaproteobacteria</taxon>
        <taxon>Pseudomonadales</taxon>
        <taxon>Pseudomonadaceae</taxon>
        <taxon>Pseudomonas</taxon>
    </lineage>
</organism>
<reference evidence="2 3" key="2">
    <citation type="journal article" date="2023" name="Plant Pathol.">
        <title>Dismantling and reorganizing Pseudomonas marginalis sensu#lato.</title>
        <authorList>
            <person name="Sawada H."/>
            <person name="Fujikawa T."/>
            <person name="Satou M."/>
        </authorList>
    </citation>
    <scope>NUCLEOTIDE SEQUENCE [LARGE SCALE GENOMIC DNA]</scope>
    <source>
        <strain evidence="2 3">MAFF 301381</strain>
    </source>
</reference>
<dbReference type="AlphaFoldDB" id="A0A9X0Y9P4"/>
<dbReference type="RefSeq" id="WP_205489911.1">
    <property type="nucleotide sequence ID" value="NZ_JAFHKI010000051.1"/>
</dbReference>
<keyword evidence="1" id="KW-0472">Membrane</keyword>
<reference evidence="2 3" key="1">
    <citation type="journal article" date="2021" name="Int. J. Syst. Evol. Microbiol.">
        <title>Pseudomonas lactucae sp. nov., a pathogen causing bacterial rot of lettuce in Japan.</title>
        <authorList>
            <person name="Sawada H."/>
            <person name="Fujikawa T."/>
            <person name="Satou M."/>
        </authorList>
    </citation>
    <scope>NUCLEOTIDE SEQUENCE [LARGE SCALE GENOMIC DNA]</scope>
    <source>
        <strain evidence="2 3">MAFF 301381</strain>
    </source>
</reference>
<dbReference type="Proteomes" id="UP001154860">
    <property type="component" value="Unassembled WGS sequence"/>
</dbReference>
<gene>
    <name evidence="2" type="ORF">JWR99_03925</name>
</gene>
<comment type="caution">
    <text evidence="2">The sequence shown here is derived from an EMBL/GenBank/DDBJ whole genome shotgun (WGS) entry which is preliminary data.</text>
</comment>
<keyword evidence="3" id="KW-1185">Reference proteome</keyword>
<evidence type="ECO:0000256" key="1">
    <source>
        <dbReference type="SAM" id="Phobius"/>
    </source>
</evidence>
<accession>A0A9X0Y9P4</accession>
<keyword evidence="1" id="KW-0812">Transmembrane</keyword>
<proteinExistence type="predicted"/>